<dbReference type="EMBL" id="JAVRIE010000001">
    <property type="protein sequence ID" value="MDT0581652.1"/>
    <property type="molecule type" value="Genomic_DNA"/>
</dbReference>
<dbReference type="GO" id="GO:0004175">
    <property type="term" value="F:endopeptidase activity"/>
    <property type="evidence" value="ECO:0007669"/>
    <property type="project" value="UniProtKB-ARBA"/>
</dbReference>
<keyword evidence="1" id="KW-0472">Membrane</keyword>
<dbReference type="InterPro" id="IPR003675">
    <property type="entry name" value="Rce1/LyrA-like_dom"/>
</dbReference>
<keyword evidence="1" id="KW-0812">Transmembrane</keyword>
<feature type="transmembrane region" description="Helical" evidence="1">
    <location>
        <begin position="12"/>
        <end position="31"/>
    </location>
</feature>
<evidence type="ECO:0000256" key="1">
    <source>
        <dbReference type="SAM" id="Phobius"/>
    </source>
</evidence>
<keyword evidence="4" id="KW-1185">Reference proteome</keyword>
<dbReference type="InterPro" id="IPR052710">
    <property type="entry name" value="CAAX_protease"/>
</dbReference>
<feature type="transmembrane region" description="Helical" evidence="1">
    <location>
        <begin position="82"/>
        <end position="102"/>
    </location>
</feature>
<dbReference type="AlphaFoldDB" id="A0AAW8QXC2"/>
<sequence>MKTAFPISATSAIFTSLILPSVFFVVILFLVDATNEYYLFFTALASLLTQVLGFHILYTMMRARKIDPRRFIKPLKLGDKRTIIQVTLYLLAASFFSFYLLYLPLAQVFPSLVNMLVLDASSVSYALSEPNSIILNIIVFLSIVIMAPVFEEYLFRGVLLQRWSQKWNVRKAIIVSSLIFGILHTDIIGAFLYGVVMSLLYLKTQSLLVPILCHMLNNLVAWALDVGFYSYYGYDYVQSIEDFQNDWWPLFVFGVITLVWTVYYYLTKSRLALKKPVKVVY</sequence>
<evidence type="ECO:0000313" key="3">
    <source>
        <dbReference type="EMBL" id="MDT0581652.1"/>
    </source>
</evidence>
<feature type="transmembrane region" description="Helical" evidence="1">
    <location>
        <begin position="37"/>
        <end position="61"/>
    </location>
</feature>
<dbReference type="Pfam" id="PF02517">
    <property type="entry name" value="Rce1-like"/>
    <property type="match status" value="1"/>
</dbReference>
<reference evidence="3 4" key="1">
    <citation type="submission" date="2023-09" db="EMBL/GenBank/DDBJ databases">
        <authorList>
            <person name="Rey-Velasco X."/>
        </authorList>
    </citation>
    <scope>NUCLEOTIDE SEQUENCE [LARGE SCALE GENOMIC DNA]</scope>
    <source>
        <strain evidence="3 4">W409</strain>
    </source>
</reference>
<name>A0AAW8QXC2_9ALTE</name>
<feature type="domain" description="CAAX prenyl protease 2/Lysostaphin resistance protein A-like" evidence="2">
    <location>
        <begin position="136"/>
        <end position="220"/>
    </location>
</feature>
<dbReference type="GO" id="GO:0080120">
    <property type="term" value="P:CAAX-box protein maturation"/>
    <property type="evidence" value="ECO:0007669"/>
    <property type="project" value="UniProtKB-ARBA"/>
</dbReference>
<evidence type="ECO:0000313" key="4">
    <source>
        <dbReference type="Proteomes" id="UP001249020"/>
    </source>
</evidence>
<dbReference type="EC" id="3.4.-.-" evidence="3"/>
<proteinExistence type="predicted"/>
<keyword evidence="3" id="KW-0378">Hydrolase</keyword>
<evidence type="ECO:0000259" key="2">
    <source>
        <dbReference type="Pfam" id="PF02517"/>
    </source>
</evidence>
<comment type="caution">
    <text evidence="3">The sequence shown here is derived from an EMBL/GenBank/DDBJ whole genome shotgun (WGS) entry which is preliminary data.</text>
</comment>
<dbReference type="Proteomes" id="UP001249020">
    <property type="component" value="Unassembled WGS sequence"/>
</dbReference>
<feature type="transmembrane region" description="Helical" evidence="1">
    <location>
        <begin position="133"/>
        <end position="150"/>
    </location>
</feature>
<keyword evidence="1" id="KW-1133">Transmembrane helix</keyword>
<dbReference type="PANTHER" id="PTHR36435">
    <property type="entry name" value="SLR1288 PROTEIN"/>
    <property type="match status" value="1"/>
</dbReference>
<feature type="transmembrane region" description="Helical" evidence="1">
    <location>
        <begin position="172"/>
        <end position="195"/>
    </location>
</feature>
<protein>
    <submittedName>
        <fullName evidence="3">CPBP family intramembrane glutamic endopeptidase</fullName>
        <ecNumber evidence="3">3.4.-.-</ecNumber>
    </submittedName>
</protein>
<gene>
    <name evidence="3" type="ORF">RM544_03805</name>
</gene>
<feature type="transmembrane region" description="Helical" evidence="1">
    <location>
        <begin position="247"/>
        <end position="266"/>
    </location>
</feature>
<dbReference type="RefSeq" id="WP_311360431.1">
    <property type="nucleotide sequence ID" value="NZ_JAVRIE010000001.1"/>
</dbReference>
<dbReference type="PANTHER" id="PTHR36435:SF1">
    <property type="entry name" value="CAAX AMINO TERMINAL PROTEASE FAMILY PROTEIN"/>
    <property type="match status" value="1"/>
</dbReference>
<organism evidence="3 4">
    <name type="scientific">Brumicola blandensis</name>
    <dbReference type="NCBI Taxonomy" id="3075611"/>
    <lineage>
        <taxon>Bacteria</taxon>
        <taxon>Pseudomonadati</taxon>
        <taxon>Pseudomonadota</taxon>
        <taxon>Gammaproteobacteria</taxon>
        <taxon>Alteromonadales</taxon>
        <taxon>Alteromonadaceae</taxon>
        <taxon>Brumicola</taxon>
    </lineage>
</organism>
<accession>A0AAW8QXC2</accession>